<protein>
    <submittedName>
        <fullName evidence="2">Glycosyl transferase family 2</fullName>
    </submittedName>
    <submittedName>
        <fullName evidence="3">Glycosyltransferase family 2 protein</fullName>
    </submittedName>
</protein>
<evidence type="ECO:0000313" key="5">
    <source>
        <dbReference type="Proteomes" id="UP000831485"/>
    </source>
</evidence>
<evidence type="ECO:0000259" key="1">
    <source>
        <dbReference type="Pfam" id="PF00535"/>
    </source>
</evidence>
<sequence>MRILAIIPAYNEARNITAVIEDLKSFRGDILVVNDGSTDETAAIAKSLGAEVVSHPFNLGIGGTVQTGLRYAYEHGYDMAIQFDGDGQHRGDQVFKILELVQKGEADLVIGSRTLPGGYKMGITRFIGSRIFHCLIRCLAGKAIHDPTSGFRCYGKKTIRLFSRFYTDDYPEVESIITAARNGLRVVEVPVLMRGRLSGHSSITRRKSAYYMLKVTLAMVVDAMRGRDLVGES</sequence>
<reference evidence="4" key="1">
    <citation type="submission" date="2020-06" db="EMBL/GenBank/DDBJ databases">
        <title>Draft genomic sequecing of Geomonas sp. Red736.</title>
        <authorList>
            <person name="Itoh H."/>
            <person name="Xu Z.X."/>
            <person name="Ushijima N."/>
            <person name="Masuda Y."/>
            <person name="Shiratori Y."/>
            <person name="Senoo K."/>
        </authorList>
    </citation>
    <scope>NUCLEOTIDE SEQUENCE [LARGE SCALE GENOMIC DNA]</scope>
    <source>
        <strain evidence="4">Red736</strain>
    </source>
</reference>
<dbReference type="InterPro" id="IPR050256">
    <property type="entry name" value="Glycosyltransferase_2"/>
</dbReference>
<dbReference type="InterPro" id="IPR001173">
    <property type="entry name" value="Glyco_trans_2-like"/>
</dbReference>
<reference evidence="3" key="3">
    <citation type="submission" date="2022-04" db="EMBL/GenBank/DDBJ databases">
        <authorList>
            <person name="Liu G."/>
        </authorList>
    </citation>
    <scope>NUCLEOTIDE SEQUENCE</scope>
    <source>
        <strain evidence="3">RG22</strain>
    </source>
</reference>
<dbReference type="AlphaFoldDB" id="A0A6V8MX60"/>
<dbReference type="InterPro" id="IPR029044">
    <property type="entry name" value="Nucleotide-diphossugar_trans"/>
</dbReference>
<dbReference type="CDD" id="cd04179">
    <property type="entry name" value="DPM_DPG-synthase_like"/>
    <property type="match status" value="1"/>
</dbReference>
<organism evidence="2 4">
    <name type="scientific">Geomonas paludis</name>
    <dbReference type="NCBI Taxonomy" id="2740185"/>
    <lineage>
        <taxon>Bacteria</taxon>
        <taxon>Pseudomonadati</taxon>
        <taxon>Thermodesulfobacteriota</taxon>
        <taxon>Desulfuromonadia</taxon>
        <taxon>Geobacterales</taxon>
        <taxon>Geobacteraceae</taxon>
        <taxon>Geomonas</taxon>
    </lineage>
</organism>
<evidence type="ECO:0000313" key="2">
    <source>
        <dbReference type="EMBL" id="GFO64798.1"/>
    </source>
</evidence>
<evidence type="ECO:0000313" key="3">
    <source>
        <dbReference type="EMBL" id="UPU37105.1"/>
    </source>
</evidence>
<dbReference type="PANTHER" id="PTHR48090:SF7">
    <property type="entry name" value="RFBJ PROTEIN"/>
    <property type="match status" value="1"/>
</dbReference>
<dbReference type="PANTHER" id="PTHR48090">
    <property type="entry name" value="UNDECAPRENYL-PHOSPHATE 4-DEOXY-4-FORMAMIDO-L-ARABINOSE TRANSFERASE-RELATED"/>
    <property type="match status" value="1"/>
</dbReference>
<dbReference type="EMBL" id="BLXY01000005">
    <property type="protein sequence ID" value="GFO64798.1"/>
    <property type="molecule type" value="Genomic_DNA"/>
</dbReference>
<proteinExistence type="predicted"/>
<dbReference type="EMBL" id="CP096574">
    <property type="protein sequence ID" value="UPU37105.1"/>
    <property type="molecule type" value="Genomic_DNA"/>
</dbReference>
<dbReference type="Proteomes" id="UP000568888">
    <property type="component" value="Unassembled WGS sequence"/>
</dbReference>
<keyword evidence="2" id="KW-0808">Transferase</keyword>
<reference evidence="2" key="2">
    <citation type="journal article" date="2021" name="Int. J. Syst. Evol. Microbiol.">
        <title>Geomonas silvestris sp. nov., Geomonas paludis sp. nov. and Geomonas limicola sp. nov., isolated from terrestrial environments, and emended description of the genus Geomonas.</title>
        <authorList>
            <person name="Itoh H."/>
            <person name="Xu Z."/>
            <person name="Masuda Y."/>
            <person name="Ushijima N."/>
            <person name="Hayakawa C."/>
            <person name="Shiratori Y."/>
            <person name="Senoo K."/>
        </authorList>
    </citation>
    <scope>NUCLEOTIDE SEQUENCE</scope>
    <source>
        <strain evidence="2">Red736</strain>
    </source>
</reference>
<feature type="domain" description="Glycosyltransferase 2-like" evidence="1">
    <location>
        <begin position="6"/>
        <end position="155"/>
    </location>
</feature>
<accession>A0A6V8MX60</accession>
<dbReference type="Pfam" id="PF00535">
    <property type="entry name" value="Glycos_transf_2"/>
    <property type="match status" value="1"/>
</dbReference>
<dbReference type="Gene3D" id="3.90.550.10">
    <property type="entry name" value="Spore Coat Polysaccharide Biosynthesis Protein SpsA, Chain A"/>
    <property type="match status" value="1"/>
</dbReference>
<evidence type="ECO:0000313" key="4">
    <source>
        <dbReference type="Proteomes" id="UP000568888"/>
    </source>
</evidence>
<keyword evidence="5" id="KW-1185">Reference proteome</keyword>
<name>A0A6V8MX60_9BACT</name>
<dbReference type="RefSeq" id="WP_183348234.1">
    <property type="nucleotide sequence ID" value="NZ_BLXY01000005.1"/>
</dbReference>
<gene>
    <name evidence="2" type="ORF">GMPD_27170</name>
    <name evidence="3" type="ORF">M1B72_05185</name>
</gene>
<dbReference type="GO" id="GO:0016740">
    <property type="term" value="F:transferase activity"/>
    <property type="evidence" value="ECO:0007669"/>
    <property type="project" value="UniProtKB-KW"/>
</dbReference>
<dbReference type="Proteomes" id="UP000831485">
    <property type="component" value="Chromosome"/>
</dbReference>
<dbReference type="SUPFAM" id="SSF53448">
    <property type="entry name" value="Nucleotide-diphospho-sugar transferases"/>
    <property type="match status" value="1"/>
</dbReference>